<dbReference type="CDD" id="cd16018">
    <property type="entry name" value="Enpp"/>
    <property type="match status" value="1"/>
</dbReference>
<sequence length="432" mass="49542">MSGVSVPHMDPVFPTKTFPNHHSIATGLYPESHGIVDNTFFDPKYNETLNTNDPRFWNYRPDVLPIWIRNEMAGEGRISGCLMWPGCPQRYGSKNLLPTYFSPTYNASVPWENRVETVISWITNDSKPANLVFLYFDEPDTHGHAFGPNRKETLDEISKVDNRTAYLVSKLKEAEIFYKINLIVLSDHGMQGVTQKNIVNITAFIDPSLLKAKFGSTPVLQLIPQDGKGEELYSSLLQQSKMHSFTILTKKEMGKRYHYGAPRRVLDYVVIADVGYAFEDFQALIEFYDEFWNITADPTREYGVHGYIPDASSMKAFFIAHGPAFRKGFESPPIRTIDVVPLISEILYISGVPSNGSLERVVGMIEWVPRPLYQDPQPRVITKLPDFLRYPDFRARKFTESLEQNRNRRILELRGSKSRQYSWPVGKLFKHS</sequence>
<gene>
    <name evidence="1" type="ORF">ODALV1_LOCUS20403</name>
</gene>
<proteinExistence type="predicted"/>
<evidence type="ECO:0000313" key="2">
    <source>
        <dbReference type="Proteomes" id="UP001642540"/>
    </source>
</evidence>
<dbReference type="Gene3D" id="3.30.1360.180">
    <property type="match status" value="1"/>
</dbReference>
<dbReference type="EMBL" id="CAXLJM020000068">
    <property type="protein sequence ID" value="CAL8123973.1"/>
    <property type="molecule type" value="Genomic_DNA"/>
</dbReference>
<organism evidence="1 2">
    <name type="scientific">Orchesella dallaii</name>
    <dbReference type="NCBI Taxonomy" id="48710"/>
    <lineage>
        <taxon>Eukaryota</taxon>
        <taxon>Metazoa</taxon>
        <taxon>Ecdysozoa</taxon>
        <taxon>Arthropoda</taxon>
        <taxon>Hexapoda</taxon>
        <taxon>Collembola</taxon>
        <taxon>Entomobryomorpha</taxon>
        <taxon>Entomobryoidea</taxon>
        <taxon>Orchesellidae</taxon>
        <taxon>Orchesellinae</taxon>
        <taxon>Orchesella</taxon>
    </lineage>
</organism>
<keyword evidence="2" id="KW-1185">Reference proteome</keyword>
<protein>
    <recommendedName>
        <fullName evidence="3">Ectonucleotide pyrophosphatase/phosphodiesterase family member 5</fullName>
    </recommendedName>
</protein>
<name>A0ABP1REL6_9HEXA</name>
<dbReference type="Proteomes" id="UP001642540">
    <property type="component" value="Unassembled WGS sequence"/>
</dbReference>
<evidence type="ECO:0000313" key="1">
    <source>
        <dbReference type="EMBL" id="CAL8123973.1"/>
    </source>
</evidence>
<reference evidence="1 2" key="1">
    <citation type="submission" date="2024-08" db="EMBL/GenBank/DDBJ databases">
        <authorList>
            <person name="Cucini C."/>
            <person name="Frati F."/>
        </authorList>
    </citation>
    <scope>NUCLEOTIDE SEQUENCE [LARGE SCALE GENOMIC DNA]</scope>
</reference>
<comment type="caution">
    <text evidence="1">The sequence shown here is derived from an EMBL/GenBank/DDBJ whole genome shotgun (WGS) entry which is preliminary data.</text>
</comment>
<dbReference type="InterPro" id="IPR017850">
    <property type="entry name" value="Alkaline_phosphatase_core_sf"/>
</dbReference>
<accession>A0ABP1REL6</accession>
<dbReference type="SUPFAM" id="SSF53649">
    <property type="entry name" value="Alkaline phosphatase-like"/>
    <property type="match status" value="1"/>
</dbReference>
<dbReference type="PANTHER" id="PTHR10151:SF120">
    <property type="entry name" value="BIS(5'-ADENOSYL)-TRIPHOSPHATASE"/>
    <property type="match status" value="1"/>
</dbReference>
<evidence type="ECO:0008006" key="3">
    <source>
        <dbReference type="Google" id="ProtNLM"/>
    </source>
</evidence>
<dbReference type="Gene3D" id="3.40.720.10">
    <property type="entry name" value="Alkaline Phosphatase, subunit A"/>
    <property type="match status" value="1"/>
</dbReference>
<dbReference type="InterPro" id="IPR002591">
    <property type="entry name" value="Phosphodiest/P_Trfase"/>
</dbReference>
<dbReference type="PANTHER" id="PTHR10151">
    <property type="entry name" value="ECTONUCLEOTIDE PYROPHOSPHATASE/PHOSPHODIESTERASE"/>
    <property type="match status" value="1"/>
</dbReference>
<dbReference type="Pfam" id="PF01663">
    <property type="entry name" value="Phosphodiest"/>
    <property type="match status" value="1"/>
</dbReference>